<gene>
    <name evidence="1" type="ORF">AVEN_11523_1</name>
</gene>
<evidence type="ECO:0000313" key="2">
    <source>
        <dbReference type="Proteomes" id="UP000499080"/>
    </source>
</evidence>
<sequence length="130" mass="15294">MYGSCIIKSQKPNVRLRDRRVKRSRPDYITKDPLTSWALYALNSSRPNVFSLMWCKSVENGPSVPVRHLASVQNEDFSFEICVRTLIEAKNSRTFKELFKKIQGLSKNFLRKFKDFQRIFKKIQGLSKNF</sequence>
<comment type="caution">
    <text evidence="1">The sequence shown here is derived from an EMBL/GenBank/DDBJ whole genome shotgun (WGS) entry which is preliminary data.</text>
</comment>
<name>A0A4Y2H1R0_ARAVE</name>
<proteinExistence type="predicted"/>
<reference evidence="1 2" key="1">
    <citation type="journal article" date="2019" name="Sci. Rep.">
        <title>Orb-weaving spider Araneus ventricosus genome elucidates the spidroin gene catalogue.</title>
        <authorList>
            <person name="Kono N."/>
            <person name="Nakamura H."/>
            <person name="Ohtoshi R."/>
            <person name="Moran D.A.P."/>
            <person name="Shinohara A."/>
            <person name="Yoshida Y."/>
            <person name="Fujiwara M."/>
            <person name="Mori M."/>
            <person name="Tomita M."/>
            <person name="Arakawa K."/>
        </authorList>
    </citation>
    <scope>NUCLEOTIDE SEQUENCE [LARGE SCALE GENOMIC DNA]</scope>
</reference>
<evidence type="ECO:0000313" key="1">
    <source>
        <dbReference type="EMBL" id="GBM58886.1"/>
    </source>
</evidence>
<dbReference type="EMBL" id="BGPR01001654">
    <property type="protein sequence ID" value="GBM58886.1"/>
    <property type="molecule type" value="Genomic_DNA"/>
</dbReference>
<dbReference type="Proteomes" id="UP000499080">
    <property type="component" value="Unassembled WGS sequence"/>
</dbReference>
<dbReference type="AlphaFoldDB" id="A0A4Y2H1R0"/>
<organism evidence="1 2">
    <name type="scientific">Araneus ventricosus</name>
    <name type="common">Orbweaver spider</name>
    <name type="synonym">Epeira ventricosa</name>
    <dbReference type="NCBI Taxonomy" id="182803"/>
    <lineage>
        <taxon>Eukaryota</taxon>
        <taxon>Metazoa</taxon>
        <taxon>Ecdysozoa</taxon>
        <taxon>Arthropoda</taxon>
        <taxon>Chelicerata</taxon>
        <taxon>Arachnida</taxon>
        <taxon>Araneae</taxon>
        <taxon>Araneomorphae</taxon>
        <taxon>Entelegynae</taxon>
        <taxon>Araneoidea</taxon>
        <taxon>Araneidae</taxon>
        <taxon>Araneus</taxon>
    </lineage>
</organism>
<keyword evidence="2" id="KW-1185">Reference proteome</keyword>
<protein>
    <submittedName>
        <fullName evidence="1">Uncharacterized protein</fullName>
    </submittedName>
</protein>
<accession>A0A4Y2H1R0</accession>